<dbReference type="AlphaFoldDB" id="A0A2T2ZZ76"/>
<keyword evidence="2" id="KW-1185">Reference proteome</keyword>
<sequence>MYKVPSLLLFACRSFFAVGVFFARRSLARLAGSSAFGMAVPHVSPICSLLTLLPEEYVSLRVAVAITLGVLPGNRASLVCGTSRICPCTRHTPREPFICLRSDQATEPCFCNNRYSWLEIAKASLGPGARPGSVTTTEPTAPILGPALWKGSGRRRIVCFGVSDWTKSTAPIRAPVVSSVQQKVELQVYFLSRHLSNFQLKVFKATFGNLYDGSVCSDVVF</sequence>
<evidence type="ECO:0000313" key="1">
    <source>
        <dbReference type="EMBL" id="PSR79972.1"/>
    </source>
</evidence>
<protein>
    <submittedName>
        <fullName evidence="1">Uncharacterized protein</fullName>
    </submittedName>
</protein>
<dbReference type="EMBL" id="KZ678549">
    <property type="protein sequence ID" value="PSR79972.1"/>
    <property type="molecule type" value="Genomic_DNA"/>
</dbReference>
<gene>
    <name evidence="1" type="ORF">BD289DRAFT_79773</name>
</gene>
<reference evidence="1 2" key="1">
    <citation type="journal article" date="2018" name="Mycol. Prog.">
        <title>Coniella lustricola, a new species from submerged detritus.</title>
        <authorList>
            <person name="Raudabaugh D.B."/>
            <person name="Iturriaga T."/>
            <person name="Carver A."/>
            <person name="Mondo S."/>
            <person name="Pangilinan J."/>
            <person name="Lipzen A."/>
            <person name="He G."/>
            <person name="Amirebrahimi M."/>
            <person name="Grigoriev I.V."/>
            <person name="Miller A.N."/>
        </authorList>
    </citation>
    <scope>NUCLEOTIDE SEQUENCE [LARGE SCALE GENOMIC DNA]</scope>
    <source>
        <strain evidence="1 2">B22-T-1</strain>
    </source>
</reference>
<name>A0A2T2ZZ76_9PEZI</name>
<evidence type="ECO:0000313" key="2">
    <source>
        <dbReference type="Proteomes" id="UP000241462"/>
    </source>
</evidence>
<proteinExistence type="predicted"/>
<organism evidence="1 2">
    <name type="scientific">Coniella lustricola</name>
    <dbReference type="NCBI Taxonomy" id="2025994"/>
    <lineage>
        <taxon>Eukaryota</taxon>
        <taxon>Fungi</taxon>
        <taxon>Dikarya</taxon>
        <taxon>Ascomycota</taxon>
        <taxon>Pezizomycotina</taxon>
        <taxon>Sordariomycetes</taxon>
        <taxon>Sordariomycetidae</taxon>
        <taxon>Diaporthales</taxon>
        <taxon>Schizoparmaceae</taxon>
        <taxon>Coniella</taxon>
    </lineage>
</organism>
<accession>A0A2T2ZZ76</accession>
<dbReference type="Proteomes" id="UP000241462">
    <property type="component" value="Unassembled WGS sequence"/>
</dbReference>
<dbReference type="InParanoid" id="A0A2T2ZZ76"/>